<gene>
    <name evidence="1" type="ORF">AV649_02970</name>
</gene>
<dbReference type="RefSeq" id="WP_048003556.1">
    <property type="nucleotide sequence ID" value="NZ_CAXQIX010000123.1"/>
</dbReference>
<dbReference type="EMBL" id="LQQY01000034">
    <property type="protein sequence ID" value="KZE45177.1"/>
    <property type="molecule type" value="Genomic_DNA"/>
</dbReference>
<dbReference type="AlphaFoldDB" id="A0A0J5USE9"/>
<accession>A0A0J5USE9</accession>
<dbReference type="Proteomes" id="UP000076510">
    <property type="component" value="Unassembled WGS sequence"/>
</dbReference>
<comment type="caution">
    <text evidence="1">The sequence shown here is derived from an EMBL/GenBank/DDBJ whole genome shotgun (WGS) entry which is preliminary data.</text>
</comment>
<reference evidence="2" key="1">
    <citation type="submission" date="2016-01" db="EMBL/GenBank/DDBJ databases">
        <title>Whole genome sequencing of Bhargavaea cecembensis T14.</title>
        <authorList>
            <person name="Hong K.W."/>
        </authorList>
    </citation>
    <scope>NUCLEOTIDE SEQUENCE [LARGE SCALE GENOMIC DNA]</scope>
    <source>
        <strain evidence="2">M19</strain>
    </source>
</reference>
<evidence type="ECO:0000313" key="1">
    <source>
        <dbReference type="EMBL" id="KZE45177.1"/>
    </source>
</evidence>
<protein>
    <submittedName>
        <fullName evidence="1">Uncharacterized protein</fullName>
    </submittedName>
</protein>
<proteinExistence type="predicted"/>
<name>A0A0J5USE9_9BACI</name>
<evidence type="ECO:0000313" key="2">
    <source>
        <dbReference type="Proteomes" id="UP000076510"/>
    </source>
</evidence>
<dbReference type="PATRIC" id="fig|189381.10.peg.2448"/>
<organism evidence="1 2">
    <name type="scientific">Rossellomorea marisflavi</name>
    <dbReference type="NCBI Taxonomy" id="189381"/>
    <lineage>
        <taxon>Bacteria</taxon>
        <taxon>Bacillati</taxon>
        <taxon>Bacillota</taxon>
        <taxon>Bacilli</taxon>
        <taxon>Bacillales</taxon>
        <taxon>Bacillaceae</taxon>
        <taxon>Rossellomorea</taxon>
    </lineage>
</organism>
<sequence>MDTIKNDIEQWIAEHFSGEDVIIEEYPYLPHGKKINEPLKDDYVIIYYHARYDRVNFYFKPN</sequence>
<dbReference type="OrthoDB" id="2894278at2"/>